<evidence type="ECO:0000313" key="3">
    <source>
        <dbReference type="Proteomes" id="UP000003327"/>
    </source>
</evidence>
<evidence type="ECO:0000313" key="2">
    <source>
        <dbReference type="EMBL" id="EEX19115.1"/>
    </source>
</evidence>
<evidence type="ECO:0000256" key="1">
    <source>
        <dbReference type="SAM" id="Phobius"/>
    </source>
</evidence>
<dbReference type="HOGENOM" id="CLU_075298_0_0_10"/>
<keyword evidence="1" id="KW-0472">Membrane</keyword>
<dbReference type="EMBL" id="ACVA01000019">
    <property type="protein sequence ID" value="EEX19115.1"/>
    <property type="molecule type" value="Genomic_DNA"/>
</dbReference>
<dbReference type="OrthoDB" id="1065415at2"/>
<keyword evidence="1" id="KW-1133">Transmembrane helix</keyword>
<dbReference type="RefSeq" id="WP_004382532.1">
    <property type="nucleotide sequence ID" value="NZ_GG698712.1"/>
</dbReference>
<accession>C9MMR5</accession>
<dbReference type="AlphaFoldDB" id="C9MMR5"/>
<protein>
    <submittedName>
        <fullName evidence="2">Uncharacterized protein</fullName>
    </submittedName>
</protein>
<feature type="transmembrane region" description="Helical" evidence="1">
    <location>
        <begin position="115"/>
        <end position="134"/>
    </location>
</feature>
<organism evidence="2 3">
    <name type="scientific">Prevotella veroralis F0319</name>
    <dbReference type="NCBI Taxonomy" id="649761"/>
    <lineage>
        <taxon>Bacteria</taxon>
        <taxon>Pseudomonadati</taxon>
        <taxon>Bacteroidota</taxon>
        <taxon>Bacteroidia</taxon>
        <taxon>Bacteroidales</taxon>
        <taxon>Prevotellaceae</taxon>
        <taxon>Prevotella</taxon>
    </lineage>
</organism>
<proteinExistence type="predicted"/>
<keyword evidence="3" id="KW-1185">Reference proteome</keyword>
<keyword evidence="1" id="KW-0812">Transmembrane</keyword>
<reference evidence="2 3" key="1">
    <citation type="submission" date="2009-09" db="EMBL/GenBank/DDBJ databases">
        <authorList>
            <person name="Weinstock G."/>
            <person name="Sodergren E."/>
            <person name="Clifton S."/>
            <person name="Fulton L."/>
            <person name="Fulton B."/>
            <person name="Courtney L."/>
            <person name="Fronick C."/>
            <person name="Harrison M."/>
            <person name="Strong C."/>
            <person name="Farmer C."/>
            <person name="Delahaunty K."/>
            <person name="Markovic C."/>
            <person name="Hall O."/>
            <person name="Minx P."/>
            <person name="Tomlinson C."/>
            <person name="Mitreva M."/>
            <person name="Nelson J."/>
            <person name="Hou S."/>
            <person name="Wollam A."/>
            <person name="Pepin K.H."/>
            <person name="Johnson M."/>
            <person name="Bhonagiri V."/>
            <person name="Nash W.E."/>
            <person name="Warren W."/>
            <person name="Chinwalla A."/>
            <person name="Mardis E.R."/>
            <person name="Wilson R.K."/>
        </authorList>
    </citation>
    <scope>NUCLEOTIDE SEQUENCE [LARGE SCALE GENOMIC DNA]</scope>
    <source>
        <strain evidence="2 3">F0319</strain>
    </source>
</reference>
<comment type="caution">
    <text evidence="2">The sequence shown here is derived from an EMBL/GenBank/DDBJ whole genome shotgun (WGS) entry which is preliminary data.</text>
</comment>
<feature type="transmembrane region" description="Helical" evidence="1">
    <location>
        <begin position="45"/>
        <end position="65"/>
    </location>
</feature>
<sequence>MIAVITFLLAFLLLSIGFLLSYHKEVTNPEDAYKRDWKGFFWSSLRMMSLAVVTLFLFFVMLCFVGEDDPDDNLSWIVWFIVVTWFLSIPVFVIYVISVVQVIVHRELYINKVFLGLHIINLLQVICVLILAILPQKSCTPEAMETDYKAHQTEIRRLIAVTKGWLPDSTGFSVEYSNSGEITDWGVNSKVDVNFEPDNGVTDNVKNRELKKIGLSVERLDSIRFALREMDYRGLNIGNNNGYGDCTEIEYGRKGQDVFYYQLYDKPLTDSLISELNNLPSFVVFNRRVVFCCMENSLDTPHFPGKEAYLTQRSKQEKAK</sequence>
<gene>
    <name evidence="2" type="ORF">HMPREF0973_00898</name>
</gene>
<name>C9MMR5_9BACT</name>
<feature type="transmembrane region" description="Helical" evidence="1">
    <location>
        <begin position="77"/>
        <end position="103"/>
    </location>
</feature>
<dbReference type="Proteomes" id="UP000003327">
    <property type="component" value="Unassembled WGS sequence"/>
</dbReference>